<dbReference type="PANTHER" id="PTHR32552:SF81">
    <property type="entry name" value="TONB-DEPENDENT OUTER MEMBRANE RECEPTOR"/>
    <property type="match status" value="1"/>
</dbReference>
<dbReference type="GO" id="GO:0009279">
    <property type="term" value="C:cell outer membrane"/>
    <property type="evidence" value="ECO:0007669"/>
    <property type="project" value="UniProtKB-SubCell"/>
</dbReference>
<evidence type="ECO:0000256" key="7">
    <source>
        <dbReference type="ARBA" id="ARBA00023065"/>
    </source>
</evidence>
<dbReference type="Pfam" id="PF07715">
    <property type="entry name" value="Plug"/>
    <property type="match status" value="1"/>
</dbReference>
<keyword evidence="7" id="KW-0406">Ion transport</keyword>
<keyword evidence="8 12" id="KW-0798">TonB box</keyword>
<dbReference type="SUPFAM" id="SSF56935">
    <property type="entry name" value="Porins"/>
    <property type="match status" value="1"/>
</dbReference>
<dbReference type="AlphaFoldDB" id="A0A939DF29"/>
<evidence type="ECO:0000256" key="11">
    <source>
        <dbReference type="PROSITE-ProRule" id="PRU01360"/>
    </source>
</evidence>
<keyword evidence="2 11" id="KW-0813">Transport</keyword>
<evidence type="ECO:0000256" key="3">
    <source>
        <dbReference type="ARBA" id="ARBA00022452"/>
    </source>
</evidence>
<keyword evidence="6" id="KW-0408">Iron</keyword>
<dbReference type="InterPro" id="IPR012910">
    <property type="entry name" value="Plug_dom"/>
</dbReference>
<evidence type="ECO:0000256" key="1">
    <source>
        <dbReference type="ARBA" id="ARBA00004571"/>
    </source>
</evidence>
<comment type="similarity">
    <text evidence="11 12">Belongs to the TonB-dependent receptor family.</text>
</comment>
<keyword evidence="9 11" id="KW-0472">Membrane</keyword>
<keyword evidence="17" id="KW-1185">Reference proteome</keyword>
<dbReference type="InterPro" id="IPR039426">
    <property type="entry name" value="TonB-dep_rcpt-like"/>
</dbReference>
<evidence type="ECO:0000256" key="2">
    <source>
        <dbReference type="ARBA" id="ARBA00022448"/>
    </source>
</evidence>
<keyword evidence="3 11" id="KW-1134">Transmembrane beta strand</keyword>
<evidence type="ECO:0000256" key="6">
    <source>
        <dbReference type="ARBA" id="ARBA00023004"/>
    </source>
</evidence>
<sequence length="805" mass="87752">MTAIRKTPTRKTIASAISLALATTALTQTNPALAQQLVLEEVIVTAQKRAQSLQDVPISVAAMTGDKIDDTGITSLEELTLYVPNVSINSGANTPNLFIRGIGSGTNAGFEQSVGMYIDGVYAGRGPLAAVPTTMDLERVEILKGPQGILFGKNTIAGAINITTAKPSQEFEGMAEALYAPDHGEEQYNLVLSGPLGDTLYGRIAARYDAMDGWWDNELSGKEGPDLSNTYVRGSLLWEASDTIEVHAKYELGDFSRGESPSVVYQSDFAGQENFAGDVPFPVISDRDEGAVDFEDYTDTDTDVAAVTLNWDLDFATFTSITAYSAYEFERGQNSDLTATAAIHRTMWEDYEQFSQELRLVSPGGDTIDWIAGAYFQSAELDISRRNHALDMAQAGPLGVRGALVQTQEPVPSVFDQESESWAVFGQATWNVADSWRVTGGLRYNEESKDLDKVTQQDMLGIRFGDNIFFANPLNGQYVSDLRAHEFTGLSRDEDKWTFSLNTQWDATDNAMIYASVSTGFKGGGYDESYSNEGTTIRLANPITGELTGESVPGVDPSVIEYADEEVLAYELGAKMSLLDGAAELNVALFRMEYDNLQTSSLVGDVFRVGNAGEAISQGLEIDGRWLVTERLTIGGAVAYLDAYYDDFTGATCTIPQTVDPANNPGCLDENGSNITVPLSPGGQDLTDETLLFAPEWSTNLNAQYVMPIGDTMELLTSVDINYNDELYSALDLDPDTVHDAYTLVNARIALASIEDTWTVALIGKNLTDEETYLWKNDVPATNSNSYFAIPERPRSLAVQVRYRF</sequence>
<organism evidence="16 17">
    <name type="scientific">Parahaliea mediterranea</name>
    <dbReference type="NCBI Taxonomy" id="651086"/>
    <lineage>
        <taxon>Bacteria</taxon>
        <taxon>Pseudomonadati</taxon>
        <taxon>Pseudomonadota</taxon>
        <taxon>Gammaproteobacteria</taxon>
        <taxon>Cellvibrionales</taxon>
        <taxon>Halieaceae</taxon>
        <taxon>Parahaliea</taxon>
    </lineage>
</organism>
<evidence type="ECO:0000256" key="12">
    <source>
        <dbReference type="RuleBase" id="RU003357"/>
    </source>
</evidence>
<dbReference type="Gene3D" id="2.40.170.20">
    <property type="entry name" value="TonB-dependent receptor, beta-barrel domain"/>
    <property type="match status" value="1"/>
</dbReference>
<accession>A0A939DF29</accession>
<reference evidence="16" key="1">
    <citation type="submission" date="2021-02" db="EMBL/GenBank/DDBJ databases">
        <title>PHA producing bacteria isolated from coastal sediment in Guangdong, Shenzhen.</title>
        <authorList>
            <person name="Zheng W."/>
            <person name="Yu S."/>
            <person name="Huang Y."/>
        </authorList>
    </citation>
    <scope>NUCLEOTIDE SEQUENCE</scope>
    <source>
        <strain evidence="16">TN14-10</strain>
    </source>
</reference>
<dbReference type="PANTHER" id="PTHR32552">
    <property type="entry name" value="FERRICHROME IRON RECEPTOR-RELATED"/>
    <property type="match status" value="1"/>
</dbReference>
<evidence type="ECO:0000256" key="10">
    <source>
        <dbReference type="ARBA" id="ARBA00023237"/>
    </source>
</evidence>
<dbReference type="EMBL" id="JAFKCZ010000006">
    <property type="protein sequence ID" value="MBN7796984.1"/>
    <property type="molecule type" value="Genomic_DNA"/>
</dbReference>
<feature type="domain" description="TonB-dependent receptor-like beta-barrel" evidence="14">
    <location>
        <begin position="258"/>
        <end position="767"/>
    </location>
</feature>
<evidence type="ECO:0000313" key="17">
    <source>
        <dbReference type="Proteomes" id="UP000664303"/>
    </source>
</evidence>
<evidence type="ECO:0000313" key="16">
    <source>
        <dbReference type="EMBL" id="MBN7796984.1"/>
    </source>
</evidence>
<dbReference type="RefSeq" id="WP_206560418.1">
    <property type="nucleotide sequence ID" value="NZ_JAFKCZ010000006.1"/>
</dbReference>
<proteinExistence type="inferred from homology"/>
<keyword evidence="4" id="KW-0410">Iron transport</keyword>
<feature type="chain" id="PRO_5037988433" evidence="13">
    <location>
        <begin position="35"/>
        <end position="805"/>
    </location>
</feature>
<evidence type="ECO:0000256" key="13">
    <source>
        <dbReference type="SAM" id="SignalP"/>
    </source>
</evidence>
<keyword evidence="10 11" id="KW-0998">Cell outer membrane</keyword>
<protein>
    <submittedName>
        <fullName evidence="16">TonB-dependent receptor</fullName>
    </submittedName>
</protein>
<dbReference type="PROSITE" id="PS52016">
    <property type="entry name" value="TONB_DEPENDENT_REC_3"/>
    <property type="match status" value="1"/>
</dbReference>
<gene>
    <name evidence="16" type="ORF">JYP50_10300</name>
</gene>
<evidence type="ECO:0000256" key="4">
    <source>
        <dbReference type="ARBA" id="ARBA00022496"/>
    </source>
</evidence>
<keyword evidence="13" id="KW-0732">Signal</keyword>
<name>A0A939DF29_9GAMM</name>
<feature type="signal peptide" evidence="13">
    <location>
        <begin position="1"/>
        <end position="34"/>
    </location>
</feature>
<evidence type="ECO:0000256" key="5">
    <source>
        <dbReference type="ARBA" id="ARBA00022692"/>
    </source>
</evidence>
<keyword evidence="5 11" id="KW-0812">Transmembrane</keyword>
<evidence type="ECO:0000256" key="8">
    <source>
        <dbReference type="ARBA" id="ARBA00023077"/>
    </source>
</evidence>
<comment type="subcellular location">
    <subcellularLocation>
        <location evidence="1 11">Cell outer membrane</location>
        <topology evidence="1 11">Multi-pass membrane protein</topology>
    </subcellularLocation>
</comment>
<comment type="caution">
    <text evidence="16">The sequence shown here is derived from an EMBL/GenBank/DDBJ whole genome shotgun (WGS) entry which is preliminary data.</text>
</comment>
<keyword evidence="16" id="KW-0675">Receptor</keyword>
<dbReference type="Proteomes" id="UP000664303">
    <property type="component" value="Unassembled WGS sequence"/>
</dbReference>
<dbReference type="InterPro" id="IPR000531">
    <property type="entry name" value="Beta-barrel_TonB"/>
</dbReference>
<dbReference type="InterPro" id="IPR036942">
    <property type="entry name" value="Beta-barrel_TonB_sf"/>
</dbReference>
<evidence type="ECO:0000259" key="15">
    <source>
        <dbReference type="Pfam" id="PF07715"/>
    </source>
</evidence>
<feature type="domain" description="TonB-dependent receptor plug" evidence="15">
    <location>
        <begin position="53"/>
        <end position="159"/>
    </location>
</feature>
<evidence type="ECO:0000259" key="14">
    <source>
        <dbReference type="Pfam" id="PF00593"/>
    </source>
</evidence>
<evidence type="ECO:0000256" key="9">
    <source>
        <dbReference type="ARBA" id="ARBA00023136"/>
    </source>
</evidence>
<dbReference type="GO" id="GO:0006826">
    <property type="term" value="P:iron ion transport"/>
    <property type="evidence" value="ECO:0007669"/>
    <property type="project" value="UniProtKB-KW"/>
</dbReference>
<dbReference type="Pfam" id="PF00593">
    <property type="entry name" value="TonB_dep_Rec_b-barrel"/>
    <property type="match status" value="1"/>
</dbReference>